<feature type="compositionally biased region" description="Acidic residues" evidence="1">
    <location>
        <begin position="176"/>
        <end position="186"/>
    </location>
</feature>
<dbReference type="OrthoDB" id="348976at2759"/>
<dbReference type="Proteomes" id="UP000291343">
    <property type="component" value="Unassembled WGS sequence"/>
</dbReference>
<reference evidence="3 4" key="1">
    <citation type="journal article" date="2017" name="Gigascience">
        <title>Genome sequence of the small brown planthopper, Laodelphax striatellus.</title>
        <authorList>
            <person name="Zhu J."/>
            <person name="Jiang F."/>
            <person name="Wang X."/>
            <person name="Yang P."/>
            <person name="Bao Y."/>
            <person name="Zhao W."/>
            <person name="Wang W."/>
            <person name="Lu H."/>
            <person name="Wang Q."/>
            <person name="Cui N."/>
            <person name="Li J."/>
            <person name="Chen X."/>
            <person name="Luo L."/>
            <person name="Yu J."/>
            <person name="Kang L."/>
            <person name="Cui F."/>
        </authorList>
    </citation>
    <scope>NUCLEOTIDE SEQUENCE [LARGE SCALE GENOMIC DNA]</scope>
    <source>
        <strain evidence="3">Lst14</strain>
    </source>
</reference>
<evidence type="ECO:0000256" key="1">
    <source>
        <dbReference type="SAM" id="MobiDB-lite"/>
    </source>
</evidence>
<name>A0A482XSP0_LAOST</name>
<dbReference type="STRING" id="195883.A0A482XSP0"/>
<keyword evidence="2" id="KW-1133">Transmembrane helix</keyword>
<feature type="transmembrane region" description="Helical" evidence="2">
    <location>
        <begin position="12"/>
        <end position="34"/>
    </location>
</feature>
<dbReference type="EMBL" id="QKKF02000496">
    <property type="protein sequence ID" value="RZF49033.1"/>
    <property type="molecule type" value="Genomic_DNA"/>
</dbReference>
<evidence type="ECO:0000313" key="4">
    <source>
        <dbReference type="Proteomes" id="UP000291343"/>
    </source>
</evidence>
<feature type="region of interest" description="Disordered" evidence="1">
    <location>
        <begin position="122"/>
        <end position="233"/>
    </location>
</feature>
<feature type="compositionally biased region" description="Basic and acidic residues" evidence="1">
    <location>
        <begin position="187"/>
        <end position="196"/>
    </location>
</feature>
<keyword evidence="2" id="KW-0812">Transmembrane</keyword>
<evidence type="ECO:0000256" key="2">
    <source>
        <dbReference type="SAM" id="Phobius"/>
    </source>
</evidence>
<proteinExistence type="predicted"/>
<feature type="compositionally biased region" description="Acidic residues" evidence="1">
    <location>
        <begin position="149"/>
        <end position="160"/>
    </location>
</feature>
<accession>A0A482XSP0</accession>
<comment type="caution">
    <text evidence="3">The sequence shown here is derived from an EMBL/GenBank/DDBJ whole genome shotgun (WGS) entry which is preliminary data.</text>
</comment>
<keyword evidence="4" id="KW-1185">Reference proteome</keyword>
<feature type="compositionally biased region" description="Polar residues" evidence="1">
    <location>
        <begin position="198"/>
        <end position="233"/>
    </location>
</feature>
<feature type="transmembrane region" description="Helical" evidence="2">
    <location>
        <begin position="46"/>
        <end position="64"/>
    </location>
</feature>
<evidence type="ECO:0000313" key="3">
    <source>
        <dbReference type="EMBL" id="RZF49033.1"/>
    </source>
</evidence>
<protein>
    <submittedName>
        <fullName evidence="3">Uncharacterized protein</fullName>
    </submittedName>
</protein>
<organism evidence="3 4">
    <name type="scientific">Laodelphax striatellus</name>
    <name type="common">Small brown planthopper</name>
    <name type="synonym">Delphax striatella</name>
    <dbReference type="NCBI Taxonomy" id="195883"/>
    <lineage>
        <taxon>Eukaryota</taxon>
        <taxon>Metazoa</taxon>
        <taxon>Ecdysozoa</taxon>
        <taxon>Arthropoda</taxon>
        <taxon>Hexapoda</taxon>
        <taxon>Insecta</taxon>
        <taxon>Pterygota</taxon>
        <taxon>Neoptera</taxon>
        <taxon>Paraneoptera</taxon>
        <taxon>Hemiptera</taxon>
        <taxon>Auchenorrhyncha</taxon>
        <taxon>Fulgoroidea</taxon>
        <taxon>Delphacidae</taxon>
        <taxon>Criomorphinae</taxon>
        <taxon>Laodelphax</taxon>
    </lineage>
</organism>
<keyword evidence="2" id="KW-0472">Membrane</keyword>
<dbReference type="InParanoid" id="A0A482XSP0"/>
<feature type="compositionally biased region" description="Acidic residues" evidence="1">
    <location>
        <begin position="127"/>
        <end position="138"/>
    </location>
</feature>
<sequence>MFDLSEINYHITVMLIWSTAALVHLPSVLVWAHNYRYSTKLEPDPAFWNGVILSVCAGVLWQGNLPRPDLIYYDELGNAMFTLACVALAFTQFSLYRLGPVLTTAVALITVHHLLAPWFTPKPIEPPAEEGGEGEEEEIAHPTLSDSITPDEDGGEEEGDPDCRAMAETLTNITEQTEELSEDPTESDDKVSDFDKLTPTSDSDPELCSSNASVSSFENISATEITKNATDEC</sequence>
<gene>
    <name evidence="3" type="ORF">LSTR_LSTR011395</name>
</gene>
<dbReference type="AlphaFoldDB" id="A0A482XSP0"/>
<feature type="transmembrane region" description="Helical" evidence="2">
    <location>
        <begin position="76"/>
        <end position="95"/>
    </location>
</feature>